<dbReference type="Proteomes" id="UP000499080">
    <property type="component" value="Unassembled WGS sequence"/>
</dbReference>
<dbReference type="EMBL" id="BGPR01011968">
    <property type="protein sequence ID" value="GBN53864.1"/>
    <property type="molecule type" value="Genomic_DNA"/>
</dbReference>
<dbReference type="Gene3D" id="3.90.70.80">
    <property type="match status" value="1"/>
</dbReference>
<proteinExistence type="predicted"/>
<sequence length="105" mass="12311">MLRVVGASELSEGFTILFEIVYRSQQFHQNGVPKILKIPIVGDGNCLFRASFCIYGSEDFHAEIREKDIQNITTKRGSLKDFAILKEYVVFKEYEIYFWFYGLFH</sequence>
<keyword evidence="2" id="KW-1185">Reference proteome</keyword>
<dbReference type="AlphaFoldDB" id="A0A4Y2PR92"/>
<accession>A0A4Y2PR92</accession>
<organism evidence="1 2">
    <name type="scientific">Araneus ventricosus</name>
    <name type="common">Orbweaver spider</name>
    <name type="synonym">Epeira ventricosa</name>
    <dbReference type="NCBI Taxonomy" id="182803"/>
    <lineage>
        <taxon>Eukaryota</taxon>
        <taxon>Metazoa</taxon>
        <taxon>Ecdysozoa</taxon>
        <taxon>Arthropoda</taxon>
        <taxon>Chelicerata</taxon>
        <taxon>Arachnida</taxon>
        <taxon>Araneae</taxon>
        <taxon>Araneomorphae</taxon>
        <taxon>Entelegynae</taxon>
        <taxon>Araneoidea</taxon>
        <taxon>Araneidae</taxon>
        <taxon>Araneus</taxon>
    </lineage>
</organism>
<evidence type="ECO:0008006" key="3">
    <source>
        <dbReference type="Google" id="ProtNLM"/>
    </source>
</evidence>
<comment type="caution">
    <text evidence="1">The sequence shown here is derived from an EMBL/GenBank/DDBJ whole genome shotgun (WGS) entry which is preliminary data.</text>
</comment>
<name>A0A4Y2PR92_ARAVE</name>
<reference evidence="1 2" key="1">
    <citation type="journal article" date="2019" name="Sci. Rep.">
        <title>Orb-weaving spider Araneus ventricosus genome elucidates the spidroin gene catalogue.</title>
        <authorList>
            <person name="Kono N."/>
            <person name="Nakamura H."/>
            <person name="Ohtoshi R."/>
            <person name="Moran D.A.P."/>
            <person name="Shinohara A."/>
            <person name="Yoshida Y."/>
            <person name="Fujiwara M."/>
            <person name="Mori M."/>
            <person name="Tomita M."/>
            <person name="Arakawa K."/>
        </authorList>
    </citation>
    <scope>NUCLEOTIDE SEQUENCE [LARGE SCALE GENOMIC DNA]</scope>
</reference>
<dbReference type="OrthoDB" id="409956at2759"/>
<gene>
    <name evidence="1" type="ORF">AVEN_247779_1</name>
</gene>
<protein>
    <recommendedName>
        <fullName evidence="3">OTU domain-containing protein</fullName>
    </recommendedName>
</protein>
<evidence type="ECO:0000313" key="1">
    <source>
        <dbReference type="EMBL" id="GBN53864.1"/>
    </source>
</evidence>
<evidence type="ECO:0000313" key="2">
    <source>
        <dbReference type="Proteomes" id="UP000499080"/>
    </source>
</evidence>